<evidence type="ECO:0000313" key="4">
    <source>
        <dbReference type="Proteomes" id="UP000198999"/>
    </source>
</evidence>
<evidence type="ECO:0000259" key="2">
    <source>
        <dbReference type="PROSITE" id="PS50125"/>
    </source>
</evidence>
<feature type="transmembrane region" description="Helical" evidence="1">
    <location>
        <begin position="12"/>
        <end position="33"/>
    </location>
</feature>
<dbReference type="OrthoDB" id="9768499at2"/>
<evidence type="ECO:0000313" key="3">
    <source>
        <dbReference type="EMBL" id="SEP85715.1"/>
    </source>
</evidence>
<dbReference type="Pfam" id="PF00211">
    <property type="entry name" value="Guanylate_cyc"/>
    <property type="match status" value="1"/>
</dbReference>
<dbReference type="EMBL" id="FOFN01000001">
    <property type="protein sequence ID" value="SEP85715.1"/>
    <property type="molecule type" value="Genomic_DNA"/>
</dbReference>
<dbReference type="AlphaFoldDB" id="A0A1H9BA72"/>
<feature type="transmembrane region" description="Helical" evidence="1">
    <location>
        <begin position="53"/>
        <end position="77"/>
    </location>
</feature>
<dbReference type="Proteomes" id="UP000198999">
    <property type="component" value="Unassembled WGS sequence"/>
</dbReference>
<keyword evidence="1" id="KW-1133">Transmembrane helix</keyword>
<dbReference type="SUPFAM" id="SSF55073">
    <property type="entry name" value="Nucleotide cyclase"/>
    <property type="match status" value="1"/>
</dbReference>
<keyword evidence="1" id="KW-0472">Membrane</keyword>
<feature type="domain" description="Guanylate cyclase" evidence="2">
    <location>
        <begin position="184"/>
        <end position="313"/>
    </location>
</feature>
<dbReference type="STRING" id="419940.SAMN05421824_0505"/>
<evidence type="ECO:0000256" key="1">
    <source>
        <dbReference type="SAM" id="Phobius"/>
    </source>
</evidence>
<dbReference type="PROSITE" id="PS50125">
    <property type="entry name" value="GUANYLATE_CYCLASE_2"/>
    <property type="match status" value="1"/>
</dbReference>
<dbReference type="GO" id="GO:0035556">
    <property type="term" value="P:intracellular signal transduction"/>
    <property type="evidence" value="ECO:0007669"/>
    <property type="project" value="InterPro"/>
</dbReference>
<proteinExistence type="predicted"/>
<feature type="transmembrane region" description="Helical" evidence="1">
    <location>
        <begin position="130"/>
        <end position="155"/>
    </location>
</feature>
<protein>
    <submittedName>
        <fullName evidence="3">Adenylate cyclase, class 3</fullName>
    </submittedName>
</protein>
<dbReference type="InterPro" id="IPR029787">
    <property type="entry name" value="Nucleotide_cyclase"/>
</dbReference>
<reference evidence="3 4" key="1">
    <citation type="submission" date="2016-10" db="EMBL/GenBank/DDBJ databases">
        <authorList>
            <person name="de Groot N.N."/>
        </authorList>
    </citation>
    <scope>NUCLEOTIDE SEQUENCE [LARGE SCALE GENOMIC DNA]</scope>
    <source>
        <strain evidence="3 4">DSM 21035</strain>
    </source>
</reference>
<dbReference type="InterPro" id="IPR001054">
    <property type="entry name" value="A/G_cyclase"/>
</dbReference>
<name>A0A1H9BA72_9FLAO</name>
<dbReference type="CDD" id="cd07302">
    <property type="entry name" value="CHD"/>
    <property type="match status" value="1"/>
</dbReference>
<dbReference type="Gene3D" id="3.30.70.1230">
    <property type="entry name" value="Nucleotide cyclase"/>
    <property type="match status" value="1"/>
</dbReference>
<keyword evidence="1" id="KW-0812">Transmembrane</keyword>
<gene>
    <name evidence="3" type="ORF">SAMN05421824_0505</name>
</gene>
<accession>A0A1H9BA72</accession>
<dbReference type="RefSeq" id="WP_092574931.1">
    <property type="nucleotide sequence ID" value="NZ_FOFN01000001.1"/>
</dbReference>
<dbReference type="GO" id="GO:0009190">
    <property type="term" value="P:cyclic nucleotide biosynthetic process"/>
    <property type="evidence" value="ECO:0007669"/>
    <property type="project" value="InterPro"/>
</dbReference>
<dbReference type="PROSITE" id="PS51257">
    <property type="entry name" value="PROKAR_LIPOPROTEIN"/>
    <property type="match status" value="1"/>
</dbReference>
<dbReference type="GO" id="GO:0004016">
    <property type="term" value="F:adenylate cyclase activity"/>
    <property type="evidence" value="ECO:0007669"/>
    <property type="project" value="UniProtKB-ARBA"/>
</dbReference>
<sequence>MRISAIAKRNISKILPFGVIWLIFACLFLWVEFAAIGNQENTPDAAIKITPSILTFALTGITIIGLLVGTIEVLFLSKLFEKKQFWQKIVAKFIIYILFFSFVILINYPIAASIELNTSVFHADVWAKYFNFFFSITHLSAIVQLGFSLLFSLLYSEVSENLGQNVLLNFFTGKYHKPISETRIFMFLDMKSSTTIAEELGHIKYFELLKSYYFDLSDAIIKNEGEVYQYVGDEIVMSWKFSKGIKNNNCVNCFFDMKAALEKKKEYYLKTYSVHPEFKAGIHFGEVTIGEIGVLKKDIFFTGDVLNTTARIQSLCNKYGVEFIASKKLIEHLKSSKNYSLSALKTEKLRGKTKLVDLVAIQKLH</sequence>
<keyword evidence="4" id="KW-1185">Reference proteome</keyword>
<organism evidence="3 4">
    <name type="scientific">Hyunsoonleella jejuensis</name>
    <dbReference type="NCBI Taxonomy" id="419940"/>
    <lineage>
        <taxon>Bacteria</taxon>
        <taxon>Pseudomonadati</taxon>
        <taxon>Bacteroidota</taxon>
        <taxon>Flavobacteriia</taxon>
        <taxon>Flavobacteriales</taxon>
        <taxon>Flavobacteriaceae</taxon>
    </lineage>
</organism>
<feature type="transmembrane region" description="Helical" evidence="1">
    <location>
        <begin position="89"/>
        <end position="110"/>
    </location>
</feature>